<evidence type="ECO:0000313" key="2">
    <source>
        <dbReference type="EMBL" id="KAK8954362.1"/>
    </source>
</evidence>
<sequence length="109" mass="11954">MRHLNGLGELEDEKGLDNGRSSLPRQAKLITSASSVNHLGQLSSSPWRAQQFTSTGSTAHLDGFNSSPRQALRVTSASSTLHFSELCTLHWRDHQFTSFGGWVPTCLCL</sequence>
<keyword evidence="3" id="KW-1185">Reference proteome</keyword>
<gene>
    <name evidence="2" type="ORF">KSP39_PZI002849</name>
</gene>
<comment type="caution">
    <text evidence="2">The sequence shown here is derived from an EMBL/GenBank/DDBJ whole genome shotgun (WGS) entry which is preliminary data.</text>
</comment>
<protein>
    <submittedName>
        <fullName evidence="2">Uncharacterized protein</fullName>
    </submittedName>
</protein>
<dbReference type="Proteomes" id="UP001418222">
    <property type="component" value="Unassembled WGS sequence"/>
</dbReference>
<accession>A0AAP0C0B6</accession>
<reference evidence="2 3" key="1">
    <citation type="journal article" date="2022" name="Nat. Plants">
        <title>Genomes of leafy and leafless Platanthera orchids illuminate the evolution of mycoheterotrophy.</title>
        <authorList>
            <person name="Li M.H."/>
            <person name="Liu K.W."/>
            <person name="Li Z."/>
            <person name="Lu H.C."/>
            <person name="Ye Q.L."/>
            <person name="Zhang D."/>
            <person name="Wang J.Y."/>
            <person name="Li Y.F."/>
            <person name="Zhong Z.M."/>
            <person name="Liu X."/>
            <person name="Yu X."/>
            <person name="Liu D.K."/>
            <person name="Tu X.D."/>
            <person name="Liu B."/>
            <person name="Hao Y."/>
            <person name="Liao X.Y."/>
            <person name="Jiang Y.T."/>
            <person name="Sun W.H."/>
            <person name="Chen J."/>
            <person name="Chen Y.Q."/>
            <person name="Ai Y."/>
            <person name="Zhai J.W."/>
            <person name="Wu S.S."/>
            <person name="Zhou Z."/>
            <person name="Hsiao Y.Y."/>
            <person name="Wu W.L."/>
            <person name="Chen Y.Y."/>
            <person name="Lin Y.F."/>
            <person name="Hsu J.L."/>
            <person name="Li C.Y."/>
            <person name="Wang Z.W."/>
            <person name="Zhao X."/>
            <person name="Zhong W.Y."/>
            <person name="Ma X.K."/>
            <person name="Ma L."/>
            <person name="Huang J."/>
            <person name="Chen G.Z."/>
            <person name="Huang M.Z."/>
            <person name="Huang L."/>
            <person name="Peng D.H."/>
            <person name="Luo Y.B."/>
            <person name="Zou S.Q."/>
            <person name="Chen S.P."/>
            <person name="Lan S."/>
            <person name="Tsai W.C."/>
            <person name="Van de Peer Y."/>
            <person name="Liu Z.J."/>
        </authorList>
    </citation>
    <scope>NUCLEOTIDE SEQUENCE [LARGE SCALE GENOMIC DNA]</scope>
    <source>
        <strain evidence="2">Lor287</strain>
    </source>
</reference>
<organism evidence="2 3">
    <name type="scientific">Platanthera zijinensis</name>
    <dbReference type="NCBI Taxonomy" id="2320716"/>
    <lineage>
        <taxon>Eukaryota</taxon>
        <taxon>Viridiplantae</taxon>
        <taxon>Streptophyta</taxon>
        <taxon>Embryophyta</taxon>
        <taxon>Tracheophyta</taxon>
        <taxon>Spermatophyta</taxon>
        <taxon>Magnoliopsida</taxon>
        <taxon>Liliopsida</taxon>
        <taxon>Asparagales</taxon>
        <taxon>Orchidaceae</taxon>
        <taxon>Orchidoideae</taxon>
        <taxon>Orchideae</taxon>
        <taxon>Orchidinae</taxon>
        <taxon>Platanthera</taxon>
    </lineage>
</organism>
<name>A0AAP0C0B6_9ASPA</name>
<dbReference type="AlphaFoldDB" id="A0AAP0C0B6"/>
<dbReference type="EMBL" id="JBBWWQ010000002">
    <property type="protein sequence ID" value="KAK8954362.1"/>
    <property type="molecule type" value="Genomic_DNA"/>
</dbReference>
<feature type="region of interest" description="Disordered" evidence="1">
    <location>
        <begin position="1"/>
        <end position="22"/>
    </location>
</feature>
<evidence type="ECO:0000256" key="1">
    <source>
        <dbReference type="SAM" id="MobiDB-lite"/>
    </source>
</evidence>
<evidence type="ECO:0000313" key="3">
    <source>
        <dbReference type="Proteomes" id="UP001418222"/>
    </source>
</evidence>
<proteinExistence type="predicted"/>